<feature type="transmembrane region" description="Helical" evidence="2">
    <location>
        <begin position="12"/>
        <end position="31"/>
    </location>
</feature>
<dbReference type="EMBL" id="VRVR01000042">
    <property type="protein sequence ID" value="KAF0852363.1"/>
    <property type="molecule type" value="Genomic_DNA"/>
</dbReference>
<keyword evidence="2" id="KW-1133">Transmembrane helix</keyword>
<proteinExistence type="predicted"/>
<dbReference type="PANTHER" id="PTHR35700">
    <property type="entry name" value="OS07G0181800 PROTEIN"/>
    <property type="match status" value="1"/>
</dbReference>
<organism evidence="3 4">
    <name type="scientific">Andalucia godoyi</name>
    <name type="common">Flagellate</name>
    <dbReference type="NCBI Taxonomy" id="505711"/>
    <lineage>
        <taxon>Eukaryota</taxon>
        <taxon>Discoba</taxon>
        <taxon>Jakobida</taxon>
        <taxon>Andalucina</taxon>
        <taxon>Andaluciidae</taxon>
        <taxon>Andalucia</taxon>
    </lineage>
</organism>
<dbReference type="InterPro" id="IPR018625">
    <property type="entry name" value="Pet100"/>
</dbReference>
<dbReference type="GO" id="GO:0005739">
    <property type="term" value="C:mitochondrion"/>
    <property type="evidence" value="ECO:0007669"/>
    <property type="project" value="InterPro"/>
</dbReference>
<dbReference type="OrthoDB" id="18175at2759"/>
<name>A0A8K0AHN1_ANDGO</name>
<evidence type="ECO:0000313" key="4">
    <source>
        <dbReference type="Proteomes" id="UP000799049"/>
    </source>
</evidence>
<keyword evidence="4" id="KW-1185">Reference proteome</keyword>
<feature type="region of interest" description="Disordered" evidence="1">
    <location>
        <begin position="45"/>
        <end position="67"/>
    </location>
</feature>
<evidence type="ECO:0000256" key="2">
    <source>
        <dbReference type="SAM" id="Phobius"/>
    </source>
</evidence>
<keyword evidence="2" id="KW-0472">Membrane</keyword>
<keyword evidence="2" id="KW-0812">Transmembrane</keyword>
<sequence>MGGKLLEAFKFTVYVGVPIFAVAYIAAPQFLDKVLLNRQYVVYPKEGERPPPTRDSVLQRASEVSKS</sequence>
<dbReference type="Proteomes" id="UP000799049">
    <property type="component" value="Unassembled WGS sequence"/>
</dbReference>
<dbReference type="AlphaFoldDB" id="A0A8K0AHN1"/>
<dbReference type="GO" id="GO:0033617">
    <property type="term" value="P:mitochondrial respiratory chain complex IV assembly"/>
    <property type="evidence" value="ECO:0007669"/>
    <property type="project" value="InterPro"/>
</dbReference>
<reference evidence="3" key="1">
    <citation type="submission" date="2019-09" db="EMBL/GenBank/DDBJ databases">
        <title>The Mitochondrial Proteome of the Jakobid, Andalucia godoyi, a Protist With the Most Gene-Rich and Bacteria-Like Mitochondrial Genome.</title>
        <authorList>
            <person name="Gray M.W."/>
            <person name="Burger G."/>
            <person name="Derelle R."/>
            <person name="Klimes V."/>
            <person name="Leger M."/>
            <person name="Sarrasin M."/>
            <person name="Vlcek C."/>
            <person name="Roger A.J."/>
            <person name="Elias M."/>
            <person name="Lang B.F."/>
        </authorList>
    </citation>
    <scope>NUCLEOTIDE SEQUENCE</scope>
    <source>
        <strain evidence="3">And28</strain>
    </source>
</reference>
<dbReference type="Pfam" id="PF09803">
    <property type="entry name" value="Pet100"/>
    <property type="match status" value="1"/>
</dbReference>
<evidence type="ECO:0000313" key="3">
    <source>
        <dbReference type="EMBL" id="KAF0852363.1"/>
    </source>
</evidence>
<accession>A0A8K0AHN1</accession>
<gene>
    <name evidence="3" type="ORF">ANDGO_00950</name>
</gene>
<dbReference type="PANTHER" id="PTHR35700:SF1">
    <property type="entry name" value="OS07G0181800 PROTEIN"/>
    <property type="match status" value="1"/>
</dbReference>
<protein>
    <submittedName>
        <fullName evidence="3">Mitochondrial CIV assembly protein Pet100F (Fungal type)</fullName>
    </submittedName>
</protein>
<comment type="caution">
    <text evidence="3">The sequence shown here is derived from an EMBL/GenBank/DDBJ whole genome shotgun (WGS) entry which is preliminary data.</text>
</comment>
<evidence type="ECO:0000256" key="1">
    <source>
        <dbReference type="SAM" id="MobiDB-lite"/>
    </source>
</evidence>